<keyword evidence="5" id="KW-0521">NADP</keyword>
<dbReference type="EMBL" id="JBBBZM010000179">
    <property type="protein sequence ID" value="KAL0632244.1"/>
    <property type="molecule type" value="Genomic_DNA"/>
</dbReference>
<name>A0ABR3G8G8_9PEZI</name>
<comment type="pathway">
    <text evidence="3">Sphingolipid metabolism.</text>
</comment>
<comment type="caution">
    <text evidence="13">The sequence shown here is derived from an EMBL/GenBank/DDBJ whole genome shotgun (WGS) entry which is preliminary data.</text>
</comment>
<evidence type="ECO:0000256" key="12">
    <source>
        <dbReference type="SAM" id="Phobius"/>
    </source>
</evidence>
<evidence type="ECO:0000256" key="5">
    <source>
        <dbReference type="ARBA" id="ARBA00022857"/>
    </source>
</evidence>
<dbReference type="Proteomes" id="UP001447188">
    <property type="component" value="Unassembled WGS sequence"/>
</dbReference>
<dbReference type="PANTHER" id="PTHR43550:SF3">
    <property type="entry name" value="3-KETODIHYDROSPHINGOSINE REDUCTASE"/>
    <property type="match status" value="1"/>
</dbReference>
<dbReference type="EC" id="1.1.1.102" evidence="9"/>
<organism evidence="13 14">
    <name type="scientific">Discina gigas</name>
    <dbReference type="NCBI Taxonomy" id="1032678"/>
    <lineage>
        <taxon>Eukaryota</taxon>
        <taxon>Fungi</taxon>
        <taxon>Dikarya</taxon>
        <taxon>Ascomycota</taxon>
        <taxon>Pezizomycotina</taxon>
        <taxon>Pezizomycetes</taxon>
        <taxon>Pezizales</taxon>
        <taxon>Discinaceae</taxon>
        <taxon>Discina</taxon>
    </lineage>
</organism>
<sequence length="357" mass="38237">MSFPIPSTPLALALTAAVAVTVPATVFNMFWSKNKMPVDGRLVVITGGSQGMGLSVAKLLAQKGANVAIVARDRTKLAHALTELETSAARPGTQKFMFASADLTSSAECRRALDEIKAWGGVPDIVWTCAGAAVPGYFKDMDPDVLEGQVKTNYFSVMHTAHAAINLMAASPLPEGAPQRHLIFTSTVMAFYTIAGYNAYSPAKAAIRTLADGLRQECLLYGIDVHCCFPGTIYSPGFEVEQRTKPELTKILEGSDEGQTPDVVAQMCVARLEKGQTLVVTAFLGEAMRAGNWGGSPRGCWWFDTIMAWVIAVVWLVMGPMMDGDVTKYVKKHGVPVKGAKETKGIGGPGERTAMFL</sequence>
<comment type="catalytic activity">
    <reaction evidence="11">
        <text>sphinganine + NADP(+) = 3-oxosphinganine + NADPH + H(+)</text>
        <dbReference type="Rhea" id="RHEA:22640"/>
        <dbReference type="ChEBI" id="CHEBI:15378"/>
        <dbReference type="ChEBI" id="CHEBI:57783"/>
        <dbReference type="ChEBI" id="CHEBI:57817"/>
        <dbReference type="ChEBI" id="CHEBI:58299"/>
        <dbReference type="ChEBI" id="CHEBI:58349"/>
        <dbReference type="EC" id="1.1.1.102"/>
    </reaction>
    <physiologicalReaction direction="right-to-left" evidence="11">
        <dbReference type="Rhea" id="RHEA:22642"/>
    </physiologicalReaction>
</comment>
<dbReference type="InterPro" id="IPR036291">
    <property type="entry name" value="NAD(P)-bd_dom_sf"/>
</dbReference>
<evidence type="ECO:0000256" key="7">
    <source>
        <dbReference type="ARBA" id="ARBA00023002"/>
    </source>
</evidence>
<evidence type="ECO:0000256" key="8">
    <source>
        <dbReference type="ARBA" id="ARBA00023098"/>
    </source>
</evidence>
<keyword evidence="12" id="KW-1133">Transmembrane helix</keyword>
<reference evidence="13 14" key="1">
    <citation type="submission" date="2024-02" db="EMBL/GenBank/DDBJ databases">
        <title>Discinaceae phylogenomics.</title>
        <authorList>
            <person name="Dirks A.C."/>
            <person name="James T.Y."/>
        </authorList>
    </citation>
    <scope>NUCLEOTIDE SEQUENCE [LARGE SCALE GENOMIC DNA]</scope>
    <source>
        <strain evidence="13 14">ACD0624</strain>
    </source>
</reference>
<keyword evidence="6" id="KW-0746">Sphingolipid metabolism</keyword>
<protein>
    <recommendedName>
        <fullName evidence="9">3-dehydrosphinganine reductase</fullName>
        <ecNumber evidence="9">1.1.1.102</ecNumber>
    </recommendedName>
</protein>
<comment type="subcellular location">
    <subcellularLocation>
        <location evidence="1">Endoplasmic reticulum</location>
    </subcellularLocation>
</comment>
<keyword evidence="14" id="KW-1185">Reference proteome</keyword>
<keyword evidence="8" id="KW-0443">Lipid metabolism</keyword>
<keyword evidence="7" id="KW-0560">Oxidoreductase</keyword>
<keyword evidence="12" id="KW-0472">Membrane</keyword>
<evidence type="ECO:0000256" key="10">
    <source>
        <dbReference type="ARBA" id="ARBA00044737"/>
    </source>
</evidence>
<comment type="pathway">
    <text evidence="2">Lipid metabolism; sphingolipid metabolism.</text>
</comment>
<evidence type="ECO:0000256" key="4">
    <source>
        <dbReference type="ARBA" id="ARBA00022824"/>
    </source>
</evidence>
<evidence type="ECO:0000313" key="13">
    <source>
        <dbReference type="EMBL" id="KAL0632244.1"/>
    </source>
</evidence>
<evidence type="ECO:0000313" key="14">
    <source>
        <dbReference type="Proteomes" id="UP001447188"/>
    </source>
</evidence>
<evidence type="ECO:0000256" key="9">
    <source>
        <dbReference type="ARBA" id="ARBA00026112"/>
    </source>
</evidence>
<dbReference type="InterPro" id="IPR045022">
    <property type="entry name" value="KDSR-like"/>
</dbReference>
<dbReference type="Gene3D" id="3.40.50.720">
    <property type="entry name" value="NAD(P)-binding Rossmann-like Domain"/>
    <property type="match status" value="1"/>
</dbReference>
<proteinExistence type="predicted"/>
<dbReference type="PRINTS" id="PR00081">
    <property type="entry name" value="GDHRDH"/>
</dbReference>
<dbReference type="Pfam" id="PF00106">
    <property type="entry name" value="adh_short"/>
    <property type="match status" value="1"/>
</dbReference>
<gene>
    <name evidence="13" type="primary">TSC10</name>
    <name evidence="13" type="ORF">Q9L58_008878</name>
</gene>
<dbReference type="InterPro" id="IPR002347">
    <property type="entry name" value="SDR_fam"/>
</dbReference>
<comment type="function">
    <text evidence="10">Catalyzes the reduction of 3'-oxosphinganine (3-ketodihydrosphingosine/KDS) to sphinganine (dihydrosphingosine/DHS), the second step of de novo sphingolipid biosynthesis.</text>
</comment>
<evidence type="ECO:0000256" key="2">
    <source>
        <dbReference type="ARBA" id="ARBA00004760"/>
    </source>
</evidence>
<keyword evidence="4" id="KW-0256">Endoplasmic reticulum</keyword>
<dbReference type="CDD" id="cd08939">
    <property type="entry name" value="KDSR-like_SDR_c"/>
    <property type="match status" value="1"/>
</dbReference>
<evidence type="ECO:0000256" key="1">
    <source>
        <dbReference type="ARBA" id="ARBA00004240"/>
    </source>
</evidence>
<evidence type="ECO:0000256" key="11">
    <source>
        <dbReference type="ARBA" id="ARBA00048930"/>
    </source>
</evidence>
<keyword evidence="12" id="KW-0812">Transmembrane</keyword>
<accession>A0ABR3G8G8</accession>
<evidence type="ECO:0000256" key="3">
    <source>
        <dbReference type="ARBA" id="ARBA00004991"/>
    </source>
</evidence>
<dbReference type="PANTHER" id="PTHR43550">
    <property type="entry name" value="3-KETODIHYDROSPHINGOSINE REDUCTASE"/>
    <property type="match status" value="1"/>
</dbReference>
<dbReference type="SUPFAM" id="SSF51735">
    <property type="entry name" value="NAD(P)-binding Rossmann-fold domains"/>
    <property type="match status" value="1"/>
</dbReference>
<evidence type="ECO:0000256" key="6">
    <source>
        <dbReference type="ARBA" id="ARBA00022919"/>
    </source>
</evidence>
<feature type="transmembrane region" description="Helical" evidence="12">
    <location>
        <begin position="301"/>
        <end position="322"/>
    </location>
</feature>